<dbReference type="EC" id="1.1.1.169" evidence="4"/>
<organism evidence="7 8">
    <name type="scientific">Streptomyces liangshanensis</name>
    <dbReference type="NCBI Taxonomy" id="2717324"/>
    <lineage>
        <taxon>Bacteria</taxon>
        <taxon>Bacillati</taxon>
        <taxon>Actinomycetota</taxon>
        <taxon>Actinomycetes</taxon>
        <taxon>Kitasatosporales</taxon>
        <taxon>Streptomycetaceae</taxon>
        <taxon>Streptomyces</taxon>
    </lineage>
</organism>
<dbReference type="SUPFAM" id="SSF51735">
    <property type="entry name" value="NAD(P)-binding Rossmann-fold domains"/>
    <property type="match status" value="1"/>
</dbReference>
<dbReference type="InterPro" id="IPR036291">
    <property type="entry name" value="NAD(P)-bd_dom_sf"/>
</dbReference>
<dbReference type="FunFam" id="1.10.1040.10:FF:000017">
    <property type="entry name" value="2-dehydropantoate 2-reductase"/>
    <property type="match status" value="1"/>
</dbReference>
<comment type="similarity">
    <text evidence="1 4">Belongs to the ketopantoate reductase family.</text>
</comment>
<dbReference type="PANTHER" id="PTHR21708">
    <property type="entry name" value="PROBABLE 2-DEHYDROPANTOATE 2-REDUCTASE"/>
    <property type="match status" value="1"/>
</dbReference>
<sequence length="317" mass="34218">MTDAFFPLGGTRPRTSVAVVGGGAVGGMLAGAMAKAGHDVSLCVRSPFDELVVMAGPLEERIPVRIVADACYARPVRWVLFAVKAFHTLGAKEWLTALCDEDTTVVVLQNGIDGAERVRRMVPYATVVPALVYIQAERESPGRVRLNYNNGIEIPADREAERVLALFDGSGVEVRPRRDLTTAAWLKLMLNVATNSLTTLTLRPMEVFEEERIRELALGLMRETAAVGVAEGARLTEEDVQRTLESTSVFATGGTSMLHDRLADRPLEYETLNGAVVALAERHGIDVPLNRAMTALLGALRPLPVAKTAPPKASVLP</sequence>
<dbReference type="GO" id="GO:0015940">
    <property type="term" value="P:pantothenate biosynthetic process"/>
    <property type="evidence" value="ECO:0007669"/>
    <property type="project" value="UniProtKB-UniPathway"/>
</dbReference>
<evidence type="ECO:0000256" key="3">
    <source>
        <dbReference type="ARBA" id="ARBA00023002"/>
    </source>
</evidence>
<keyword evidence="4" id="KW-0566">Pantothenate biosynthesis</keyword>
<evidence type="ECO:0000259" key="5">
    <source>
        <dbReference type="Pfam" id="PF02558"/>
    </source>
</evidence>
<dbReference type="InterPro" id="IPR051402">
    <property type="entry name" value="KPR-Related"/>
</dbReference>
<evidence type="ECO:0000259" key="6">
    <source>
        <dbReference type="Pfam" id="PF08546"/>
    </source>
</evidence>
<gene>
    <name evidence="7" type="ORF">HA039_02245</name>
</gene>
<dbReference type="UniPathway" id="UPA00028">
    <property type="reaction ID" value="UER00004"/>
</dbReference>
<dbReference type="GO" id="GO:0005737">
    <property type="term" value="C:cytoplasm"/>
    <property type="evidence" value="ECO:0007669"/>
    <property type="project" value="TreeGrafter"/>
</dbReference>
<dbReference type="Pfam" id="PF02558">
    <property type="entry name" value="ApbA"/>
    <property type="match status" value="1"/>
</dbReference>
<dbReference type="EMBL" id="CP050177">
    <property type="protein sequence ID" value="QIQ01273.1"/>
    <property type="molecule type" value="Genomic_DNA"/>
</dbReference>
<evidence type="ECO:0000313" key="7">
    <source>
        <dbReference type="EMBL" id="QIQ01273.1"/>
    </source>
</evidence>
<comment type="function">
    <text evidence="4">Catalyzes the NADPH-dependent reduction of ketopantoate into pantoic acid.</text>
</comment>
<keyword evidence="3 4" id="KW-0560">Oxidoreductase</keyword>
<evidence type="ECO:0000256" key="2">
    <source>
        <dbReference type="ARBA" id="ARBA00022857"/>
    </source>
</evidence>
<dbReference type="SUPFAM" id="SSF48179">
    <property type="entry name" value="6-phosphogluconate dehydrogenase C-terminal domain-like"/>
    <property type="match status" value="1"/>
</dbReference>
<accession>A0A6G9GSM8</accession>
<dbReference type="InterPro" id="IPR013752">
    <property type="entry name" value="KPA_reductase"/>
</dbReference>
<feature type="domain" description="Ketopantoate reductase N-terminal" evidence="5">
    <location>
        <begin position="17"/>
        <end position="155"/>
    </location>
</feature>
<dbReference type="KEGG" id="slia:HA039_02245"/>
<dbReference type="Gene3D" id="1.10.1040.10">
    <property type="entry name" value="N-(1-d-carboxylethyl)-l-norvaline Dehydrogenase, domain 2"/>
    <property type="match status" value="1"/>
</dbReference>
<dbReference type="InterPro" id="IPR008927">
    <property type="entry name" value="6-PGluconate_DH-like_C_sf"/>
</dbReference>
<dbReference type="Pfam" id="PF08546">
    <property type="entry name" value="ApbA_C"/>
    <property type="match status" value="1"/>
</dbReference>
<evidence type="ECO:0000256" key="1">
    <source>
        <dbReference type="ARBA" id="ARBA00007870"/>
    </source>
</evidence>
<dbReference type="Gene3D" id="3.40.50.720">
    <property type="entry name" value="NAD(P)-binding Rossmann-like Domain"/>
    <property type="match status" value="1"/>
</dbReference>
<comment type="pathway">
    <text evidence="4">Cofactor biosynthesis; (R)-pantothenate biosynthesis; (R)-pantoate from 3-methyl-2-oxobutanoate: step 2/2.</text>
</comment>
<keyword evidence="2 4" id="KW-0521">NADP</keyword>
<dbReference type="NCBIfam" id="TIGR00745">
    <property type="entry name" value="apbA_panE"/>
    <property type="match status" value="1"/>
</dbReference>
<dbReference type="Proteomes" id="UP000501179">
    <property type="component" value="Chromosome"/>
</dbReference>
<dbReference type="InterPro" id="IPR013332">
    <property type="entry name" value="KPR_N"/>
</dbReference>
<proteinExistence type="inferred from homology"/>
<comment type="catalytic activity">
    <reaction evidence="4">
        <text>(R)-pantoate + NADP(+) = 2-dehydropantoate + NADPH + H(+)</text>
        <dbReference type="Rhea" id="RHEA:16233"/>
        <dbReference type="ChEBI" id="CHEBI:11561"/>
        <dbReference type="ChEBI" id="CHEBI:15378"/>
        <dbReference type="ChEBI" id="CHEBI:15980"/>
        <dbReference type="ChEBI" id="CHEBI:57783"/>
        <dbReference type="ChEBI" id="CHEBI:58349"/>
        <dbReference type="EC" id="1.1.1.169"/>
    </reaction>
</comment>
<dbReference type="RefSeq" id="WP_167022953.1">
    <property type="nucleotide sequence ID" value="NZ_CP050177.1"/>
</dbReference>
<feature type="domain" description="Ketopantoate reductase C-terminal" evidence="6">
    <location>
        <begin position="180"/>
        <end position="299"/>
    </location>
</feature>
<dbReference type="NCBIfam" id="NF005091">
    <property type="entry name" value="PRK06522.2-2"/>
    <property type="match status" value="1"/>
</dbReference>
<dbReference type="GO" id="GO:0008677">
    <property type="term" value="F:2-dehydropantoate 2-reductase activity"/>
    <property type="evidence" value="ECO:0007669"/>
    <property type="project" value="UniProtKB-EC"/>
</dbReference>
<evidence type="ECO:0000256" key="4">
    <source>
        <dbReference type="RuleBase" id="RU362068"/>
    </source>
</evidence>
<dbReference type="PANTHER" id="PTHR21708:SF26">
    <property type="entry name" value="2-DEHYDROPANTOATE 2-REDUCTASE"/>
    <property type="match status" value="1"/>
</dbReference>
<dbReference type="AlphaFoldDB" id="A0A6G9GSM8"/>
<dbReference type="InterPro" id="IPR003710">
    <property type="entry name" value="ApbA"/>
</dbReference>
<keyword evidence="8" id="KW-1185">Reference proteome</keyword>
<evidence type="ECO:0000313" key="8">
    <source>
        <dbReference type="Proteomes" id="UP000501179"/>
    </source>
</evidence>
<dbReference type="InterPro" id="IPR013328">
    <property type="entry name" value="6PGD_dom2"/>
</dbReference>
<reference evidence="7 8" key="1">
    <citation type="submission" date="2020-03" db="EMBL/GenBank/DDBJ databases">
        <title>A novel species.</title>
        <authorList>
            <person name="Gao J."/>
        </authorList>
    </citation>
    <scope>NUCLEOTIDE SEQUENCE [LARGE SCALE GENOMIC DNA]</scope>
    <source>
        <strain evidence="7 8">QMT-12</strain>
    </source>
</reference>
<name>A0A6G9GSM8_9ACTN</name>
<protein>
    <recommendedName>
        <fullName evidence="4">2-dehydropantoate 2-reductase</fullName>
        <ecNumber evidence="4">1.1.1.169</ecNumber>
    </recommendedName>
    <alternativeName>
        <fullName evidence="4">Ketopantoate reductase</fullName>
    </alternativeName>
</protein>